<evidence type="ECO:0000313" key="3">
    <source>
        <dbReference type="Proteomes" id="UP000034235"/>
    </source>
</evidence>
<dbReference type="AlphaFoldDB" id="A0A0G0JD02"/>
<proteinExistence type="predicted"/>
<keyword evidence="1" id="KW-1133">Transmembrane helix</keyword>
<reference evidence="2 3" key="1">
    <citation type="journal article" date="2015" name="Nature">
        <title>rRNA introns, odd ribosomes, and small enigmatic genomes across a large radiation of phyla.</title>
        <authorList>
            <person name="Brown C.T."/>
            <person name="Hug L.A."/>
            <person name="Thomas B.C."/>
            <person name="Sharon I."/>
            <person name="Castelle C.J."/>
            <person name="Singh A."/>
            <person name="Wilkins M.J."/>
            <person name="Williams K.H."/>
            <person name="Banfield J.F."/>
        </authorList>
    </citation>
    <scope>NUCLEOTIDE SEQUENCE [LARGE SCALE GENOMIC DNA]</scope>
</reference>
<dbReference type="PATRIC" id="fig|1618422.5.peg.1122"/>
<comment type="caution">
    <text evidence="2">The sequence shown here is derived from an EMBL/GenBank/DDBJ whole genome shotgun (WGS) entry which is preliminary data.</text>
</comment>
<name>A0A0G0JD02_9BACT</name>
<keyword evidence="1" id="KW-0812">Transmembrane</keyword>
<protein>
    <submittedName>
        <fullName evidence="2">Uncharacterized protein</fullName>
    </submittedName>
</protein>
<gene>
    <name evidence="2" type="ORF">US86_C0010G0022</name>
</gene>
<feature type="transmembrane region" description="Helical" evidence="1">
    <location>
        <begin position="6"/>
        <end position="27"/>
    </location>
</feature>
<keyword evidence="1" id="KW-0472">Membrane</keyword>
<accession>A0A0G0JD02</accession>
<dbReference type="EMBL" id="LBUP01000010">
    <property type="protein sequence ID" value="KKQ65548.1"/>
    <property type="molecule type" value="Genomic_DNA"/>
</dbReference>
<evidence type="ECO:0000313" key="2">
    <source>
        <dbReference type="EMBL" id="KKQ65548.1"/>
    </source>
</evidence>
<evidence type="ECO:0000256" key="1">
    <source>
        <dbReference type="SAM" id="Phobius"/>
    </source>
</evidence>
<organism evidence="2 3">
    <name type="scientific">Candidatus Daviesbacteria bacterium GW2011_GWA2_38_24</name>
    <dbReference type="NCBI Taxonomy" id="1618422"/>
    <lineage>
        <taxon>Bacteria</taxon>
        <taxon>Candidatus Daviesiibacteriota</taxon>
    </lineage>
</organism>
<dbReference type="Proteomes" id="UP000034235">
    <property type="component" value="Unassembled WGS sequence"/>
</dbReference>
<sequence>MYNQKGLAQVVVLLIILLGLGVGVYLVQQQTKLRSRASQEGTRIQFVDSSGNSIDKTTSRNVKVKVIFSPSPKEIPQPFTYTKDWSVDWEKIPAGTYELSFDHSNSTQTDPSVILPQPVTVEVKTKATTEVKVSTDGKSHTTNYYPDSSVLSGQLRVETVPGRGIKINVRAKPFSPIYPTHFRLANTEKEKLSQGQEFEFAQNDQVVDWELEPGAGKKRVYAQFKIDGTWSEDPIVWAEIDLEKSERIDLGAYYRDPEVSKTHYFYEALTETDKKKHPDWDTEAPRGALWFEMIDGRTMRQYNFNPADVNRSCHYDEWTFDEDYVRYVNTTDGPNCNSTGTLAQAVFDPPVVYFPRYWNEADGPQIFTGKSEHLDVQDGEEVCRKTDEYSNGVLGWEEIAPGVKAIHIKIRSKTVSSNCPYDKDYINKVYEEHYWLAPMPVEGESGKTAWGVKRTMGGNVEDQWAREKKGECNYSRDQYAVDEITKLRAENNCPFYWDIWNDMYKKLPEVPPRPSDPPIVRVREGTLRVETRPAVAANIIVKLSQTQKKVLEEKWGVNWKKLPTGKYTVEFSYPYSTIHDKPTKIPSKKEVEIKTNKTTEVVVDLTKGEVKVTNH</sequence>